<evidence type="ECO:0000256" key="1">
    <source>
        <dbReference type="SAM" id="MobiDB-lite"/>
    </source>
</evidence>
<evidence type="ECO:0000313" key="4">
    <source>
        <dbReference type="Proteomes" id="UP000076580"/>
    </source>
</evidence>
<keyword evidence="4" id="KW-1185">Reference proteome</keyword>
<gene>
    <name evidence="3" type="ORF">DCS_04674</name>
</gene>
<keyword evidence="2" id="KW-0732">Signal</keyword>
<dbReference type="RefSeq" id="XP_040657014.1">
    <property type="nucleotide sequence ID" value="XM_040801981.1"/>
</dbReference>
<sequence>MLSFALTLALLLGANAVPAPFRANPLAGQVQPLTNEQDRDDSTELLNSETFDSRAICLDQPKDHQEFLSTLGIRQTLSSQILGCYPDLNQLIHTVSGPTPVSGTASASKGHAYGDPEKKYQNPQVCATNINKWACMHGLACNLNAGIPTCYPSSTSQGNDGQYFDMLKMRVKLGSDIRAGTGTRIYAYFGNSTDSLQLDELFDTPWFGDQAEINVDLNRVFRSKVVSLDLLRHVNIVHQSGHDEYQVRDISLEIRDAHTHIHFKNSRWENLNLWLPLGDEEAEDPRPHLKVAWHGDIKKDDWQPTPPSSMTSLQFRQLPRRIEGSKTALVSPYPLYSLGLFTRKRYANITGNHSISLPYSAGSKSRRANQLVSVAFLCGFIVKKIPHSLSFRVYRLKA</sequence>
<comment type="caution">
    <text evidence="3">The sequence shown here is derived from an EMBL/GenBank/DDBJ whole genome shotgun (WGS) entry which is preliminary data.</text>
</comment>
<reference evidence="3 4" key="1">
    <citation type="journal article" date="2016" name="Sci. Rep.">
        <title>Insights into Adaptations to a Near-Obligate Nematode Endoparasitic Lifestyle from the Finished Genome of Drechmeria coniospora.</title>
        <authorList>
            <person name="Zhang L."/>
            <person name="Zhou Z."/>
            <person name="Guo Q."/>
            <person name="Fokkens L."/>
            <person name="Miskei M."/>
            <person name="Pocsi I."/>
            <person name="Zhang W."/>
            <person name="Chen M."/>
            <person name="Wang L."/>
            <person name="Sun Y."/>
            <person name="Donzelli B.G."/>
            <person name="Gibson D.M."/>
            <person name="Nelson D.R."/>
            <person name="Luo J.G."/>
            <person name="Rep M."/>
            <person name="Liu H."/>
            <person name="Yang S."/>
            <person name="Wang J."/>
            <person name="Krasnoff S.B."/>
            <person name="Xu Y."/>
            <person name="Molnar I."/>
            <person name="Lin M."/>
        </authorList>
    </citation>
    <scope>NUCLEOTIDE SEQUENCE [LARGE SCALE GENOMIC DNA]</scope>
    <source>
        <strain evidence="3 4">ARSEF 6962</strain>
    </source>
</reference>
<evidence type="ECO:0000256" key="2">
    <source>
        <dbReference type="SAM" id="SignalP"/>
    </source>
</evidence>
<dbReference type="EMBL" id="LAYC01000002">
    <property type="protein sequence ID" value="KYK57662.1"/>
    <property type="molecule type" value="Genomic_DNA"/>
</dbReference>
<evidence type="ECO:0000313" key="3">
    <source>
        <dbReference type="EMBL" id="KYK57662.1"/>
    </source>
</evidence>
<proteinExistence type="predicted"/>
<protein>
    <submittedName>
        <fullName evidence="3">Uncharacterized protein</fullName>
    </submittedName>
</protein>
<organism evidence="3 4">
    <name type="scientific">Drechmeria coniospora</name>
    <name type="common">Nematophagous fungus</name>
    <name type="synonym">Meria coniospora</name>
    <dbReference type="NCBI Taxonomy" id="98403"/>
    <lineage>
        <taxon>Eukaryota</taxon>
        <taxon>Fungi</taxon>
        <taxon>Dikarya</taxon>
        <taxon>Ascomycota</taxon>
        <taxon>Pezizomycotina</taxon>
        <taxon>Sordariomycetes</taxon>
        <taxon>Hypocreomycetidae</taxon>
        <taxon>Hypocreales</taxon>
        <taxon>Ophiocordycipitaceae</taxon>
        <taxon>Drechmeria</taxon>
    </lineage>
</organism>
<feature type="signal peptide" evidence="2">
    <location>
        <begin position="1"/>
        <end position="16"/>
    </location>
</feature>
<dbReference type="GeneID" id="63717317"/>
<dbReference type="AlphaFoldDB" id="A0A151GKY2"/>
<accession>A0A151GKY2</accession>
<feature type="chain" id="PRO_5007580671" evidence="2">
    <location>
        <begin position="17"/>
        <end position="398"/>
    </location>
</feature>
<name>A0A151GKY2_DRECN</name>
<dbReference type="Proteomes" id="UP000076580">
    <property type="component" value="Chromosome 02"/>
</dbReference>
<feature type="region of interest" description="Disordered" evidence="1">
    <location>
        <begin position="99"/>
        <end position="118"/>
    </location>
</feature>
<dbReference type="InParanoid" id="A0A151GKY2"/>